<proteinExistence type="predicted"/>
<dbReference type="Proteomes" id="UP000005268">
    <property type="component" value="Chromosome"/>
</dbReference>
<gene>
    <name evidence="1" type="ORF">YSA_08798</name>
</gene>
<reference evidence="1 2" key="1">
    <citation type="journal article" date="2012" name="J. Bacteriol.">
        <title>Complete Genome Sequence of the Naphthalene-Degrading Pseudomonas putida Strain ND6.</title>
        <authorList>
            <person name="Li S."/>
            <person name="Zhao H."/>
            <person name="Li Y."/>
            <person name="Niu S."/>
            <person name="Cai B."/>
        </authorList>
    </citation>
    <scope>NUCLEOTIDE SEQUENCE [LARGE SCALE GENOMIC DNA]</scope>
    <source>
        <strain evidence="1 2">ND6</strain>
    </source>
</reference>
<organism evidence="1 2">
    <name type="scientific">Pseudomonas putida ND6</name>
    <dbReference type="NCBI Taxonomy" id="231023"/>
    <lineage>
        <taxon>Bacteria</taxon>
        <taxon>Pseudomonadati</taxon>
        <taxon>Pseudomonadota</taxon>
        <taxon>Gammaproteobacteria</taxon>
        <taxon>Pseudomonadales</taxon>
        <taxon>Pseudomonadaceae</taxon>
        <taxon>Pseudomonas</taxon>
    </lineage>
</organism>
<name>I3V1B0_PSEPU</name>
<evidence type="ECO:0000313" key="1">
    <source>
        <dbReference type="EMBL" id="AFK71531.1"/>
    </source>
</evidence>
<dbReference type="EMBL" id="CP003588">
    <property type="protein sequence ID" value="AFK71531.1"/>
    <property type="molecule type" value="Genomic_DNA"/>
</dbReference>
<dbReference type="AlphaFoldDB" id="I3V1B0"/>
<sequence length="42" mass="4925">MRPFQDVPLFQESADILLGRRCAHVKKRAQQVNRRFAAELID</sequence>
<dbReference type="KEGG" id="ppi:YSA_08798"/>
<evidence type="ECO:0000313" key="2">
    <source>
        <dbReference type="Proteomes" id="UP000005268"/>
    </source>
</evidence>
<accession>I3V1B0</accession>
<protein>
    <submittedName>
        <fullName evidence="1">Uncharacterized protein</fullName>
    </submittedName>
</protein>
<dbReference type="PATRIC" id="fig|231023.4.peg.4245"/>
<dbReference type="HOGENOM" id="CLU_3256635_0_0_6"/>